<evidence type="ECO:0000313" key="10">
    <source>
        <dbReference type="Proteomes" id="UP000014760"/>
    </source>
</evidence>
<gene>
    <name evidence="8" type="ORF">CAPTEDRAFT_191375</name>
</gene>
<keyword evidence="10" id="KW-1185">Reference proteome</keyword>
<dbReference type="GO" id="GO:0005634">
    <property type="term" value="C:nucleus"/>
    <property type="evidence" value="ECO:0007669"/>
    <property type="project" value="TreeGrafter"/>
</dbReference>
<dbReference type="HOGENOM" id="CLU_033188_1_0_1"/>
<dbReference type="PANTHER" id="PTHR14456:SF2">
    <property type="entry name" value="INOSITOL-PENTAKISPHOSPHATE 2-KINASE"/>
    <property type="match status" value="1"/>
</dbReference>
<sequence length="430" mass="48816">MEDVDAWIYRAEGNSSIVIVNRDKRLVYRLKKRKCIGAKKRLKVDPIDVEQKWRNALEFKQKVITRLLQADVFTPGGLVTLTEEYLDQIRSKVENIRPDQRLNTELDPDCHVAIAMDDHCFLKTPAAIDNVPTFSAEIKLKCGFILPGSETCIFCLLQPLKVSRGKWASVSGYCPLDLFSGDEQRMTFALKELFRNPQNNLRIFQDGNLIFDQDKKVNIMQTLQGHFSALSNPQPSGQSDGLDTFIHLLIKCLLHQTKCLSASSPIPSSVCAGSKCPPHKNAGSLRPFCALHQILSVQRLSTRPVREILPHYHKLCSHFAVNLNAREKSEVDGPYHSDWLTEQKVPTELETSLLQVKEYLVSRSLRDCSVIVAMQAVHKQRETQDLPIGVFPIQTKDGAQYLCSTSVIDTDVKPFDRFLKWNNEEQEIDL</sequence>
<keyword evidence="3 7" id="KW-0808">Transferase</keyword>
<reference evidence="10" key="1">
    <citation type="submission" date="2012-12" db="EMBL/GenBank/DDBJ databases">
        <authorList>
            <person name="Hellsten U."/>
            <person name="Grimwood J."/>
            <person name="Chapman J.A."/>
            <person name="Shapiro H."/>
            <person name="Aerts A."/>
            <person name="Otillar R.P."/>
            <person name="Terry A.Y."/>
            <person name="Boore J.L."/>
            <person name="Simakov O."/>
            <person name="Marletaz F."/>
            <person name="Cho S.-J."/>
            <person name="Edsinger-Gonzales E."/>
            <person name="Havlak P."/>
            <person name="Kuo D.-H."/>
            <person name="Larsson T."/>
            <person name="Lv J."/>
            <person name="Arendt D."/>
            <person name="Savage R."/>
            <person name="Osoegawa K."/>
            <person name="de Jong P."/>
            <person name="Lindberg D.R."/>
            <person name="Seaver E.C."/>
            <person name="Weisblat D.A."/>
            <person name="Putnam N.H."/>
            <person name="Grigoriev I.V."/>
            <person name="Rokhsar D.S."/>
        </authorList>
    </citation>
    <scope>NUCLEOTIDE SEQUENCE</scope>
    <source>
        <strain evidence="10">I ESC-2004</strain>
    </source>
</reference>
<keyword evidence="5 7" id="KW-0418">Kinase</keyword>
<evidence type="ECO:0000256" key="5">
    <source>
        <dbReference type="ARBA" id="ARBA00022777"/>
    </source>
</evidence>
<dbReference type="EMBL" id="AMQN01008807">
    <property type="status" value="NOT_ANNOTATED_CDS"/>
    <property type="molecule type" value="Genomic_DNA"/>
</dbReference>
<evidence type="ECO:0000256" key="3">
    <source>
        <dbReference type="ARBA" id="ARBA00022679"/>
    </source>
</evidence>
<organism evidence="8">
    <name type="scientific">Capitella teleta</name>
    <name type="common">Polychaete worm</name>
    <dbReference type="NCBI Taxonomy" id="283909"/>
    <lineage>
        <taxon>Eukaryota</taxon>
        <taxon>Metazoa</taxon>
        <taxon>Spiralia</taxon>
        <taxon>Lophotrochozoa</taxon>
        <taxon>Annelida</taxon>
        <taxon>Polychaeta</taxon>
        <taxon>Sedentaria</taxon>
        <taxon>Scolecida</taxon>
        <taxon>Capitellidae</taxon>
        <taxon>Capitella</taxon>
    </lineage>
</organism>
<evidence type="ECO:0000256" key="6">
    <source>
        <dbReference type="ARBA" id="ARBA00022840"/>
    </source>
</evidence>
<evidence type="ECO:0000256" key="1">
    <source>
        <dbReference type="ARBA" id="ARBA00007229"/>
    </source>
</evidence>
<evidence type="ECO:0000313" key="9">
    <source>
        <dbReference type="EnsemblMetazoa" id="CapteP191375"/>
    </source>
</evidence>
<evidence type="ECO:0000256" key="7">
    <source>
        <dbReference type="RuleBase" id="RU364126"/>
    </source>
</evidence>
<dbReference type="EnsemblMetazoa" id="CapteT191375">
    <property type="protein sequence ID" value="CapteP191375"/>
    <property type="gene ID" value="CapteG191375"/>
</dbReference>
<reference evidence="9" key="3">
    <citation type="submission" date="2015-06" db="UniProtKB">
        <authorList>
            <consortium name="EnsemblMetazoa"/>
        </authorList>
    </citation>
    <scope>IDENTIFICATION</scope>
</reference>
<evidence type="ECO:0000256" key="2">
    <source>
        <dbReference type="ARBA" id="ARBA00012023"/>
    </source>
</evidence>
<keyword evidence="6 7" id="KW-0067">ATP-binding</keyword>
<evidence type="ECO:0000256" key="4">
    <source>
        <dbReference type="ARBA" id="ARBA00022741"/>
    </source>
</evidence>
<comment type="domain">
    <text evidence="7">The EXKPK motif is conserved in inositol-pentakisphosphate 2-kinases of both family 1 and 2.</text>
</comment>
<name>R7UFC2_CAPTE</name>
<reference evidence="8 10" key="2">
    <citation type="journal article" date="2013" name="Nature">
        <title>Insights into bilaterian evolution from three spiralian genomes.</title>
        <authorList>
            <person name="Simakov O."/>
            <person name="Marletaz F."/>
            <person name="Cho S.J."/>
            <person name="Edsinger-Gonzales E."/>
            <person name="Havlak P."/>
            <person name="Hellsten U."/>
            <person name="Kuo D.H."/>
            <person name="Larsson T."/>
            <person name="Lv J."/>
            <person name="Arendt D."/>
            <person name="Savage R."/>
            <person name="Osoegawa K."/>
            <person name="de Jong P."/>
            <person name="Grimwood J."/>
            <person name="Chapman J.A."/>
            <person name="Shapiro H."/>
            <person name="Aerts A."/>
            <person name="Otillar R.P."/>
            <person name="Terry A.Y."/>
            <person name="Boore J.L."/>
            <person name="Grigoriev I.V."/>
            <person name="Lindberg D.R."/>
            <person name="Seaver E.C."/>
            <person name="Weisblat D.A."/>
            <person name="Putnam N.H."/>
            <person name="Rokhsar D.S."/>
        </authorList>
    </citation>
    <scope>NUCLEOTIDE SEQUENCE</scope>
    <source>
        <strain evidence="8 10">I ESC-2004</strain>
    </source>
</reference>
<dbReference type="GO" id="GO:0035299">
    <property type="term" value="F:inositol-1,3,4,5,6-pentakisphosphate 2-kinase activity"/>
    <property type="evidence" value="ECO:0007669"/>
    <property type="project" value="UniProtKB-EC"/>
</dbReference>
<dbReference type="Gene3D" id="3.30.200.110">
    <property type="entry name" value="Inositol-pentakisphosphate 2-kinase, N-lobe"/>
    <property type="match status" value="1"/>
</dbReference>
<dbReference type="STRING" id="283909.R7UFC2"/>
<dbReference type="GO" id="GO:0005524">
    <property type="term" value="F:ATP binding"/>
    <property type="evidence" value="ECO:0007669"/>
    <property type="project" value="UniProtKB-KW"/>
</dbReference>
<dbReference type="Proteomes" id="UP000014760">
    <property type="component" value="Unassembled WGS sequence"/>
</dbReference>
<comment type="catalytic activity">
    <reaction evidence="7">
        <text>1D-myo-inositol 1,3,4,5,6-pentakisphosphate + ATP = 1D-myo-inositol hexakisphosphate + ADP + H(+)</text>
        <dbReference type="Rhea" id="RHEA:20313"/>
        <dbReference type="ChEBI" id="CHEBI:15378"/>
        <dbReference type="ChEBI" id="CHEBI:30616"/>
        <dbReference type="ChEBI" id="CHEBI:57733"/>
        <dbReference type="ChEBI" id="CHEBI:58130"/>
        <dbReference type="ChEBI" id="CHEBI:456216"/>
        <dbReference type="EC" id="2.7.1.158"/>
    </reaction>
</comment>
<keyword evidence="4 7" id="KW-0547">Nucleotide-binding</keyword>
<comment type="function">
    <text evidence="7">Phosphorylates Ins(1,3,4,5,6)P5 at position 2 to form Ins(1,2,3,4,5,6)P6 (InsP6 or phytate).</text>
</comment>
<dbReference type="InterPro" id="IPR009286">
    <property type="entry name" value="Ins_P5_2-kin"/>
</dbReference>
<dbReference type="PANTHER" id="PTHR14456">
    <property type="entry name" value="INOSITOL POLYPHOSPHATE KINASE 1"/>
    <property type="match status" value="1"/>
</dbReference>
<protein>
    <recommendedName>
        <fullName evidence="2 7">Inositol-pentakisphosphate 2-kinase</fullName>
        <ecNumber evidence="2 7">2.7.1.158</ecNumber>
    </recommendedName>
</protein>
<proteinExistence type="inferred from homology"/>
<accession>R7UFC2</accession>
<dbReference type="AlphaFoldDB" id="R7UFC2"/>
<dbReference type="OrthoDB" id="272370at2759"/>
<comment type="similarity">
    <text evidence="1">Belongs to the IPK1 type 2 family.</text>
</comment>
<dbReference type="EC" id="2.7.1.158" evidence="2 7"/>
<dbReference type="EMBL" id="KB304010">
    <property type="protein sequence ID" value="ELU02473.1"/>
    <property type="molecule type" value="Genomic_DNA"/>
</dbReference>
<dbReference type="OMA" id="CHMEADF"/>
<evidence type="ECO:0000313" key="8">
    <source>
        <dbReference type="EMBL" id="ELU02473.1"/>
    </source>
</evidence>
<dbReference type="Pfam" id="PF06090">
    <property type="entry name" value="Ins_P5_2-kin"/>
    <property type="match status" value="1"/>
</dbReference>
<dbReference type="GO" id="GO:0032958">
    <property type="term" value="P:inositol phosphate biosynthetic process"/>
    <property type="evidence" value="ECO:0007669"/>
    <property type="project" value="TreeGrafter"/>
</dbReference>
<dbReference type="InterPro" id="IPR043001">
    <property type="entry name" value="IP5_2-K_N_lobe"/>
</dbReference>